<name>A0A5C6B7S9_9BACT</name>
<keyword evidence="2" id="KW-1185">Reference proteome</keyword>
<proteinExistence type="predicted"/>
<dbReference type="Proteomes" id="UP000320176">
    <property type="component" value="Unassembled WGS sequence"/>
</dbReference>
<dbReference type="EMBL" id="SJPN01000001">
    <property type="protein sequence ID" value="TWU08010.1"/>
    <property type="molecule type" value="Genomic_DNA"/>
</dbReference>
<dbReference type="PANTHER" id="PTHR34822">
    <property type="entry name" value="GRPB DOMAIN PROTEIN (AFU_ORTHOLOGUE AFUA_1G01530)"/>
    <property type="match status" value="1"/>
</dbReference>
<sequence>MGILNHNSESGYRMSDRIRLMHYDPRWRQEFQQTRSGILHSCLGWVTDVQHIGSTAIEGLVSRPVIDMIAGVSDDENAERAIAESSDLIEGLNFQRSQRVLWSSSVTVLTKPRHAEPTHRVWLTTINSLPWRQCLAIRDHLRSDRDAALRFEETKVDRWRQGAGDPDQYESDKSMFFTHLLDQLGF</sequence>
<organism evidence="1 2">
    <name type="scientific">Stieleria varia</name>
    <dbReference type="NCBI Taxonomy" id="2528005"/>
    <lineage>
        <taxon>Bacteria</taxon>
        <taxon>Pseudomonadati</taxon>
        <taxon>Planctomycetota</taxon>
        <taxon>Planctomycetia</taxon>
        <taxon>Pirellulales</taxon>
        <taxon>Pirellulaceae</taxon>
        <taxon>Stieleria</taxon>
    </lineage>
</organism>
<gene>
    <name evidence="1" type="ORF">Pla52n_05880</name>
</gene>
<dbReference type="PANTHER" id="PTHR34822:SF1">
    <property type="entry name" value="GRPB FAMILY PROTEIN"/>
    <property type="match status" value="1"/>
</dbReference>
<dbReference type="AlphaFoldDB" id="A0A5C6B7S9"/>
<accession>A0A5C6B7S9</accession>
<keyword evidence="1" id="KW-0418">Kinase</keyword>
<dbReference type="Gene3D" id="3.30.460.10">
    <property type="entry name" value="Beta Polymerase, domain 2"/>
    <property type="match status" value="1"/>
</dbReference>
<evidence type="ECO:0000313" key="1">
    <source>
        <dbReference type="EMBL" id="TWU08010.1"/>
    </source>
</evidence>
<dbReference type="GO" id="GO:0016301">
    <property type="term" value="F:kinase activity"/>
    <property type="evidence" value="ECO:0007669"/>
    <property type="project" value="UniProtKB-KW"/>
</dbReference>
<dbReference type="Pfam" id="PF04229">
    <property type="entry name" value="GrpB"/>
    <property type="match status" value="1"/>
</dbReference>
<reference evidence="1 2" key="1">
    <citation type="submission" date="2019-02" db="EMBL/GenBank/DDBJ databases">
        <title>Deep-cultivation of Planctomycetes and their phenomic and genomic characterization uncovers novel biology.</title>
        <authorList>
            <person name="Wiegand S."/>
            <person name="Jogler M."/>
            <person name="Boedeker C."/>
            <person name="Pinto D."/>
            <person name="Vollmers J."/>
            <person name="Rivas-Marin E."/>
            <person name="Kohn T."/>
            <person name="Peeters S.H."/>
            <person name="Heuer A."/>
            <person name="Rast P."/>
            <person name="Oberbeckmann S."/>
            <person name="Bunk B."/>
            <person name="Jeske O."/>
            <person name="Meyerdierks A."/>
            <person name="Storesund J.E."/>
            <person name="Kallscheuer N."/>
            <person name="Luecker S."/>
            <person name="Lage O.M."/>
            <person name="Pohl T."/>
            <person name="Merkel B.J."/>
            <person name="Hornburger P."/>
            <person name="Mueller R.-W."/>
            <person name="Bruemmer F."/>
            <person name="Labrenz M."/>
            <person name="Spormann A.M."/>
            <person name="Op Den Camp H."/>
            <person name="Overmann J."/>
            <person name="Amann R."/>
            <person name="Jetten M.S.M."/>
            <person name="Mascher T."/>
            <person name="Medema M.H."/>
            <person name="Devos D.P."/>
            <person name="Kaster A.-K."/>
            <person name="Ovreas L."/>
            <person name="Rohde M."/>
            <person name="Galperin M.Y."/>
            <person name="Jogler C."/>
        </authorList>
    </citation>
    <scope>NUCLEOTIDE SEQUENCE [LARGE SCALE GENOMIC DNA]</scope>
    <source>
        <strain evidence="1 2">Pla52n</strain>
    </source>
</reference>
<dbReference type="OrthoDB" id="9799092at2"/>
<dbReference type="InterPro" id="IPR007344">
    <property type="entry name" value="GrpB/CoaE"/>
</dbReference>
<comment type="caution">
    <text evidence="1">The sequence shown here is derived from an EMBL/GenBank/DDBJ whole genome shotgun (WGS) entry which is preliminary data.</text>
</comment>
<keyword evidence="1" id="KW-0808">Transferase</keyword>
<dbReference type="SUPFAM" id="SSF81301">
    <property type="entry name" value="Nucleotidyltransferase"/>
    <property type="match status" value="1"/>
</dbReference>
<dbReference type="InterPro" id="IPR043519">
    <property type="entry name" value="NT_sf"/>
</dbReference>
<evidence type="ECO:0000313" key="2">
    <source>
        <dbReference type="Proteomes" id="UP000320176"/>
    </source>
</evidence>
<protein>
    <submittedName>
        <fullName evidence="1">Dephospho-CoA kinase/protein folding accessory domain-containing protein</fullName>
    </submittedName>
</protein>